<dbReference type="SMART" id="SM00151">
    <property type="entry name" value="SWIB"/>
    <property type="match status" value="1"/>
</dbReference>
<dbReference type="InterPro" id="IPR003121">
    <property type="entry name" value="SWIB_MDM2_domain"/>
</dbReference>
<keyword evidence="4" id="KW-1185">Reference proteome</keyword>
<dbReference type="Gene3D" id="1.10.245.10">
    <property type="entry name" value="SWIB/MDM2 domain"/>
    <property type="match status" value="1"/>
</dbReference>
<dbReference type="InterPro" id="IPR036885">
    <property type="entry name" value="SWIB_MDM2_dom_sf"/>
</dbReference>
<dbReference type="EMBL" id="BDQV01000032">
    <property type="protein sequence ID" value="GAY46267.1"/>
    <property type="molecule type" value="Genomic_DNA"/>
</dbReference>
<dbReference type="InterPro" id="IPR019835">
    <property type="entry name" value="SWIB_domain"/>
</dbReference>
<dbReference type="AlphaFoldDB" id="A0A2H5P1K6"/>
<dbReference type="STRING" id="55188.A0A2H5P1K6"/>
<reference evidence="3 4" key="1">
    <citation type="journal article" date="2017" name="Front. Genet.">
        <title>Draft sequencing of the heterozygous diploid genome of Satsuma (Citrus unshiu Marc.) using a hybrid assembly approach.</title>
        <authorList>
            <person name="Shimizu T."/>
            <person name="Tanizawa Y."/>
            <person name="Mochizuki T."/>
            <person name="Nagasaki H."/>
            <person name="Yoshioka T."/>
            <person name="Toyoda A."/>
            <person name="Fujiyama A."/>
            <person name="Kaminuma E."/>
            <person name="Nakamura Y."/>
        </authorList>
    </citation>
    <scope>NUCLEOTIDE SEQUENCE [LARGE SCALE GENOMIC DNA]</scope>
    <source>
        <strain evidence="4">cv. Miyagawa wase</strain>
    </source>
</reference>
<sequence length="125" mass="12920">MAARGGGKAAMAAMKGAGGLKLQAAASSSKAQAKAKAKAKGKTKSVAPSSTSELGRFLNIPEPPRSETAKLITKFIKLNNRENPGMKKDLLGEEKLKSLLSGKDRIGIPEIAKLLSGQFVKTGSG</sequence>
<evidence type="ECO:0000313" key="3">
    <source>
        <dbReference type="EMBL" id="GAY46267.1"/>
    </source>
</evidence>
<dbReference type="Proteomes" id="UP000236630">
    <property type="component" value="Unassembled WGS sequence"/>
</dbReference>
<dbReference type="Pfam" id="PF02201">
    <property type="entry name" value="SWIB"/>
    <property type="match status" value="1"/>
</dbReference>
<comment type="caution">
    <text evidence="3">The sequence shown here is derived from an EMBL/GenBank/DDBJ whole genome shotgun (WGS) entry which is preliminary data.</text>
</comment>
<accession>A0A2H5P1K6</accession>
<proteinExistence type="predicted"/>
<organism evidence="3 4">
    <name type="scientific">Citrus unshiu</name>
    <name type="common">Satsuma mandarin</name>
    <name type="synonym">Citrus nobilis var. unshiu</name>
    <dbReference type="NCBI Taxonomy" id="55188"/>
    <lineage>
        <taxon>Eukaryota</taxon>
        <taxon>Viridiplantae</taxon>
        <taxon>Streptophyta</taxon>
        <taxon>Embryophyta</taxon>
        <taxon>Tracheophyta</taxon>
        <taxon>Spermatophyta</taxon>
        <taxon>Magnoliopsida</taxon>
        <taxon>eudicotyledons</taxon>
        <taxon>Gunneridae</taxon>
        <taxon>Pentapetalae</taxon>
        <taxon>rosids</taxon>
        <taxon>malvids</taxon>
        <taxon>Sapindales</taxon>
        <taxon>Rutaceae</taxon>
        <taxon>Aurantioideae</taxon>
        <taxon>Citrus</taxon>
    </lineage>
</organism>
<dbReference type="PANTHER" id="PTHR13844">
    <property type="entry name" value="SWI/SNF-RELATED MATRIX-ASSOCIATED ACTIN-DEPENDENT REGULATOR OF CHROMATIN SUBFAMILY D"/>
    <property type="match status" value="1"/>
</dbReference>
<feature type="domain" description="SWIB" evidence="2">
    <location>
        <begin position="42"/>
        <end position="124"/>
    </location>
</feature>
<feature type="region of interest" description="Disordered" evidence="1">
    <location>
        <begin position="31"/>
        <end position="63"/>
    </location>
</feature>
<evidence type="ECO:0000259" key="2">
    <source>
        <dbReference type="SMART" id="SM00151"/>
    </source>
</evidence>
<name>A0A2H5P1K6_CITUN</name>
<evidence type="ECO:0000313" key="4">
    <source>
        <dbReference type="Proteomes" id="UP000236630"/>
    </source>
</evidence>
<evidence type="ECO:0000256" key="1">
    <source>
        <dbReference type="SAM" id="MobiDB-lite"/>
    </source>
</evidence>
<gene>
    <name evidence="3" type="ORF">CUMW_095690</name>
</gene>
<dbReference type="SUPFAM" id="SSF47592">
    <property type="entry name" value="SWIB/MDM2 domain"/>
    <property type="match status" value="1"/>
</dbReference>
<protein>
    <recommendedName>
        <fullName evidence="2">SWIB domain-containing protein</fullName>
    </recommendedName>
</protein>
<feature type="compositionally biased region" description="Basic residues" evidence="1">
    <location>
        <begin position="33"/>
        <end position="43"/>
    </location>
</feature>
<dbReference type="SMR" id="A0A2H5P1K6"/>